<evidence type="ECO:0000256" key="8">
    <source>
        <dbReference type="HAMAP-Rule" id="MF_00221"/>
    </source>
</evidence>
<dbReference type="NCBIfam" id="NF001923">
    <property type="entry name" value="PRK00701.1"/>
    <property type="match status" value="1"/>
</dbReference>
<keyword evidence="2 8" id="KW-0813">Transport</keyword>
<feature type="transmembrane region" description="Helical" evidence="8">
    <location>
        <begin position="196"/>
        <end position="216"/>
    </location>
</feature>
<dbReference type="GO" id="GO:0005384">
    <property type="term" value="F:manganese ion transmembrane transporter activity"/>
    <property type="evidence" value="ECO:0007669"/>
    <property type="project" value="TreeGrafter"/>
</dbReference>
<feature type="transmembrane region" description="Helical" evidence="8">
    <location>
        <begin position="95"/>
        <end position="116"/>
    </location>
</feature>
<evidence type="ECO:0000256" key="5">
    <source>
        <dbReference type="ARBA" id="ARBA00022989"/>
    </source>
</evidence>
<dbReference type="HAMAP" id="MF_00221">
    <property type="entry name" value="NRAMP"/>
    <property type="match status" value="1"/>
</dbReference>
<dbReference type="EMBL" id="JAEHSL010000032">
    <property type="protein sequence ID" value="MBI6183309.1"/>
    <property type="molecule type" value="Genomic_DNA"/>
</dbReference>
<dbReference type="GO" id="GO:0005886">
    <property type="term" value="C:plasma membrane"/>
    <property type="evidence" value="ECO:0007669"/>
    <property type="project" value="UniProtKB-SubCell"/>
</dbReference>
<dbReference type="PANTHER" id="PTHR11706:SF33">
    <property type="entry name" value="NATURAL RESISTANCE-ASSOCIATED MACROPHAGE PROTEIN 2"/>
    <property type="match status" value="1"/>
</dbReference>
<dbReference type="AlphaFoldDB" id="A0A7U0RM54"/>
<dbReference type="GO" id="GO:0046872">
    <property type="term" value="F:metal ion binding"/>
    <property type="evidence" value="ECO:0007669"/>
    <property type="project" value="UniProtKB-UniRule"/>
</dbReference>
<keyword evidence="4 8" id="KW-0769">Symport</keyword>
<dbReference type="GO" id="GO:0015293">
    <property type="term" value="F:symporter activity"/>
    <property type="evidence" value="ECO:0007669"/>
    <property type="project" value="UniProtKB-UniRule"/>
</dbReference>
<feature type="transmembrane region" description="Helical" evidence="8">
    <location>
        <begin position="237"/>
        <end position="263"/>
    </location>
</feature>
<evidence type="ECO:0000313" key="12">
    <source>
        <dbReference type="Proteomes" id="UP000639004"/>
    </source>
</evidence>
<evidence type="ECO:0000313" key="9">
    <source>
        <dbReference type="EMBL" id="MBI6183309.1"/>
    </source>
</evidence>
<comment type="subcellular location">
    <subcellularLocation>
        <location evidence="8">Cell membrane</location>
        <topology evidence="8">Multi-pass membrane protein</topology>
    </subcellularLocation>
    <subcellularLocation>
        <location evidence="1">Membrane</location>
        <topology evidence="1">Multi-pass membrane protein</topology>
    </subcellularLocation>
</comment>
<dbReference type="NCBIfam" id="NF037982">
    <property type="entry name" value="Nramp_1"/>
    <property type="match status" value="1"/>
</dbReference>
<dbReference type="EMBL" id="CP068391">
    <property type="protein sequence ID" value="QQX51992.1"/>
    <property type="molecule type" value="Genomic_DNA"/>
</dbReference>
<keyword evidence="7 8" id="KW-0472">Membrane</keyword>
<dbReference type="GO" id="GO:0034755">
    <property type="term" value="P:iron ion transmembrane transport"/>
    <property type="evidence" value="ECO:0007669"/>
    <property type="project" value="TreeGrafter"/>
</dbReference>
<evidence type="ECO:0000256" key="4">
    <source>
        <dbReference type="ARBA" id="ARBA00022847"/>
    </source>
</evidence>
<evidence type="ECO:0000313" key="10">
    <source>
        <dbReference type="EMBL" id="QQX51992.1"/>
    </source>
</evidence>
<dbReference type="GO" id="GO:0015086">
    <property type="term" value="F:cadmium ion transmembrane transporter activity"/>
    <property type="evidence" value="ECO:0007669"/>
    <property type="project" value="TreeGrafter"/>
</dbReference>
<evidence type="ECO:0000256" key="1">
    <source>
        <dbReference type="ARBA" id="ARBA00004141"/>
    </source>
</evidence>
<dbReference type="InterPro" id="IPR001046">
    <property type="entry name" value="NRAMP_fam"/>
</dbReference>
<reference evidence="9 12" key="1">
    <citation type="submission" date="2020-12" db="EMBL/GenBank/DDBJ databases">
        <title>Enhanced detection system for hospital associated transmission using whole genome sequencing surveillance.</title>
        <authorList>
            <person name="Harrison L.H."/>
            <person name="Van Tyne D."/>
            <person name="Marsh J.W."/>
            <person name="Griffith M.P."/>
            <person name="Snyder D.J."/>
            <person name="Cooper V.S."/>
            <person name="Mustapha M."/>
        </authorList>
    </citation>
    <scope>NUCLEOTIDE SEQUENCE [LARGE SCALE GENOMIC DNA]</scope>
    <source>
        <strain evidence="9 12">SER00238</strain>
    </source>
</reference>
<evidence type="ECO:0000256" key="6">
    <source>
        <dbReference type="ARBA" id="ARBA00023065"/>
    </source>
</evidence>
<name>A0A7U0RM54_SERPR</name>
<feature type="transmembrane region" description="Helical" evidence="8">
    <location>
        <begin position="389"/>
        <end position="406"/>
    </location>
</feature>
<accession>A0A7U0RM54</accession>
<feature type="transmembrane region" description="Helical" evidence="8">
    <location>
        <begin position="155"/>
        <end position="176"/>
    </location>
</feature>
<feature type="transmembrane region" description="Helical" evidence="8">
    <location>
        <begin position="348"/>
        <end position="368"/>
    </location>
</feature>
<proteinExistence type="inferred from homology"/>
<comment type="similarity">
    <text evidence="8">Belongs to the NRAMP family.</text>
</comment>
<reference evidence="10 11" key="2">
    <citation type="submission" date="2021-01" db="EMBL/GenBank/DDBJ databases">
        <title>Chromosome sequence of Serratia proteamaculans strain 94 rif-r, isolated from spoiled beef.</title>
        <authorList>
            <person name="Zaytseva Y.V."/>
            <person name="Iablokov S.N."/>
            <person name="Klyukina A."/>
        </authorList>
    </citation>
    <scope>NUCLEOTIDE SEQUENCE [LARGE SCALE GENOMIC DNA]</scope>
    <source>
        <strain evidence="10 11">94 rif-r</strain>
    </source>
</reference>
<evidence type="ECO:0000313" key="11">
    <source>
        <dbReference type="Proteomes" id="UP000596176"/>
    </source>
</evidence>
<keyword evidence="5 8" id="KW-1133">Transmembrane helix</keyword>
<dbReference type="OrthoDB" id="9787548at2"/>
<feature type="transmembrane region" description="Helical" evidence="8">
    <location>
        <begin position="320"/>
        <end position="342"/>
    </location>
</feature>
<dbReference type="NCBIfam" id="TIGR01197">
    <property type="entry name" value="nramp"/>
    <property type="match status" value="1"/>
</dbReference>
<dbReference type="RefSeq" id="WP_112348763.1">
    <property type="nucleotide sequence ID" value="NZ_CAMIPQ010000001.1"/>
</dbReference>
<feature type="transmembrane region" description="Helical" evidence="8">
    <location>
        <begin position="52"/>
        <end position="75"/>
    </location>
</feature>
<feature type="transmembrane region" description="Helical" evidence="8">
    <location>
        <begin position="122"/>
        <end position="143"/>
    </location>
</feature>
<evidence type="ECO:0000256" key="2">
    <source>
        <dbReference type="ARBA" id="ARBA00022448"/>
    </source>
</evidence>
<dbReference type="GeneID" id="83700402"/>
<dbReference type="PANTHER" id="PTHR11706">
    <property type="entry name" value="SOLUTE CARRIER PROTEIN FAMILY 11 MEMBER"/>
    <property type="match status" value="1"/>
</dbReference>
<sequence length="410" mass="43825">MLNSRVVETTQRPSRKIKLSLMGPAFIAAIGYIDPGNFATNIQSGASFGYTLLWVVVWANVMAMLIQLLSAKLGIATGKNLAEHIRDRFPRPAVWAYWVQAEIIAMATDLAEFIGAAIGFKLLLGVTLLEGAILTGIATFLILMLQKRGQKPLEWVIGSLLLFVALAYMVELVFSQPQLGPLLKGMALPDLPNGDAVFLAAGVLGATIMPHVIYLHSSLTQAAGENSKADRYAATKFDVAIAMTIAGFVNLAMMATAAAAFHFNGHSGVTDLDQAYLTLQPLLGQAAATIFGLSLVAAGLSSTVVGTLAGQVVMQGFVRFYIPLWVRRVVTMLPSFIVIMLGMDATRILVLSQVLLSFGIALALVPLLSFTGNRELMGEMVNSRTIQTMGKLIVVVVVGLNGYLLVSSLL</sequence>
<dbReference type="PRINTS" id="PR00447">
    <property type="entry name" value="NATRESASSCMP"/>
</dbReference>
<comment type="function">
    <text evidence="8">H(+)-stimulated, divalent metal cation uptake system.</text>
</comment>
<gene>
    <name evidence="8" type="primary">mntH</name>
    <name evidence="9" type="ORF">JEQ07_23315</name>
    <name evidence="10" type="ORF">JKX24_17555</name>
</gene>
<dbReference type="Proteomes" id="UP000639004">
    <property type="component" value="Unassembled WGS sequence"/>
</dbReference>
<keyword evidence="3 8" id="KW-0812">Transmembrane</keyword>
<dbReference type="Pfam" id="PF01566">
    <property type="entry name" value="Nramp"/>
    <property type="match status" value="1"/>
</dbReference>
<keyword evidence="12" id="KW-1185">Reference proteome</keyword>
<evidence type="ECO:0000256" key="7">
    <source>
        <dbReference type="ARBA" id="ARBA00023136"/>
    </source>
</evidence>
<protein>
    <recommendedName>
        <fullName evidence="8">Divalent metal cation transporter MntH</fullName>
    </recommendedName>
</protein>
<organism evidence="10 11">
    <name type="scientific">Serratia proteamaculans</name>
    <dbReference type="NCBI Taxonomy" id="28151"/>
    <lineage>
        <taxon>Bacteria</taxon>
        <taxon>Pseudomonadati</taxon>
        <taxon>Pseudomonadota</taxon>
        <taxon>Gammaproteobacteria</taxon>
        <taxon>Enterobacterales</taxon>
        <taxon>Yersiniaceae</taxon>
        <taxon>Serratia</taxon>
    </lineage>
</organism>
<keyword evidence="8" id="KW-1003">Cell membrane</keyword>
<feature type="transmembrane region" description="Helical" evidence="8">
    <location>
        <begin position="21"/>
        <end position="40"/>
    </location>
</feature>
<evidence type="ECO:0000256" key="3">
    <source>
        <dbReference type="ARBA" id="ARBA00022692"/>
    </source>
</evidence>
<dbReference type="Proteomes" id="UP000596176">
    <property type="component" value="Chromosome"/>
</dbReference>
<feature type="transmembrane region" description="Helical" evidence="8">
    <location>
        <begin position="283"/>
        <end position="308"/>
    </location>
</feature>
<keyword evidence="6 8" id="KW-0406">Ion transport</keyword>